<dbReference type="PANTHER" id="PTHR12243:SF67">
    <property type="entry name" value="COREPRESSOR OF PANGOLIN, ISOFORM A-RELATED"/>
    <property type="match status" value="1"/>
</dbReference>
<dbReference type="EMBL" id="OU892283">
    <property type="protein sequence ID" value="CAG9771612.1"/>
    <property type="molecule type" value="Genomic_DNA"/>
</dbReference>
<evidence type="ECO:0000313" key="6">
    <source>
        <dbReference type="Proteomes" id="UP001152799"/>
    </source>
</evidence>
<dbReference type="InterPro" id="IPR004210">
    <property type="entry name" value="BESS_motif"/>
</dbReference>
<evidence type="ECO:0000256" key="1">
    <source>
        <dbReference type="PROSITE-ProRule" id="PRU00371"/>
    </source>
</evidence>
<dbReference type="InterPro" id="IPR006578">
    <property type="entry name" value="MADF-dom"/>
</dbReference>
<dbReference type="Pfam" id="PF02944">
    <property type="entry name" value="BESS"/>
    <property type="match status" value="1"/>
</dbReference>
<dbReference type="SMART" id="SM00595">
    <property type="entry name" value="MADF"/>
    <property type="match status" value="1"/>
</dbReference>
<evidence type="ECO:0000313" key="5">
    <source>
        <dbReference type="EMBL" id="CAG9771612.1"/>
    </source>
</evidence>
<sequence length="224" mass="26274">MAFEQQLIKAVKQNPVIYDKLADGYNSMLARENVWKEIGAKLGQEDVVFLKKRWRSLRDAFIKYLRVRKRAKGKCKKWRHFNSMAFLIGHIEHKITINDINAKDEPNDQEEEEQECGDGDDKMEYKYESLDDNYVSVENDNPIFLKMDEEDSMEEEPVSKIQCLQVETTTQEATQKSGDPDIHFLLSCTSSLKRLPPRQNLLARIQIQKLLYEFEFGNNEDDDE</sequence>
<keyword evidence="1" id="KW-0539">Nucleus</keyword>
<protein>
    <recommendedName>
        <fullName evidence="7">Transcription factor Adf-1</fullName>
    </recommendedName>
</protein>
<feature type="region of interest" description="Disordered" evidence="2">
    <location>
        <begin position="101"/>
        <end position="122"/>
    </location>
</feature>
<gene>
    <name evidence="5" type="ORF">CEUTPL_LOCUS12042</name>
</gene>
<dbReference type="PROSITE" id="PS51031">
    <property type="entry name" value="BESS"/>
    <property type="match status" value="1"/>
</dbReference>
<reference evidence="5" key="1">
    <citation type="submission" date="2022-01" db="EMBL/GenBank/DDBJ databases">
        <authorList>
            <person name="King R."/>
        </authorList>
    </citation>
    <scope>NUCLEOTIDE SEQUENCE</scope>
</reference>
<evidence type="ECO:0000259" key="3">
    <source>
        <dbReference type="PROSITE" id="PS51029"/>
    </source>
</evidence>
<dbReference type="GO" id="GO:0005634">
    <property type="term" value="C:nucleus"/>
    <property type="evidence" value="ECO:0007669"/>
    <property type="project" value="UniProtKB-SubCell"/>
</dbReference>
<organism evidence="5 6">
    <name type="scientific">Ceutorhynchus assimilis</name>
    <name type="common">cabbage seed weevil</name>
    <dbReference type="NCBI Taxonomy" id="467358"/>
    <lineage>
        <taxon>Eukaryota</taxon>
        <taxon>Metazoa</taxon>
        <taxon>Ecdysozoa</taxon>
        <taxon>Arthropoda</taxon>
        <taxon>Hexapoda</taxon>
        <taxon>Insecta</taxon>
        <taxon>Pterygota</taxon>
        <taxon>Neoptera</taxon>
        <taxon>Endopterygota</taxon>
        <taxon>Coleoptera</taxon>
        <taxon>Polyphaga</taxon>
        <taxon>Cucujiformia</taxon>
        <taxon>Curculionidae</taxon>
        <taxon>Ceutorhynchinae</taxon>
        <taxon>Ceutorhynchus</taxon>
    </lineage>
</organism>
<dbReference type="OrthoDB" id="8195830at2759"/>
<name>A0A9N9MVP7_9CUCU</name>
<dbReference type="GO" id="GO:0006357">
    <property type="term" value="P:regulation of transcription by RNA polymerase II"/>
    <property type="evidence" value="ECO:0007669"/>
    <property type="project" value="TreeGrafter"/>
</dbReference>
<dbReference type="AlphaFoldDB" id="A0A9N9MVP7"/>
<dbReference type="GO" id="GO:0003677">
    <property type="term" value="F:DNA binding"/>
    <property type="evidence" value="ECO:0007669"/>
    <property type="project" value="InterPro"/>
</dbReference>
<dbReference type="Proteomes" id="UP001152799">
    <property type="component" value="Chromosome 7"/>
</dbReference>
<dbReference type="Pfam" id="PF10545">
    <property type="entry name" value="MADF_DNA_bdg"/>
    <property type="match status" value="1"/>
</dbReference>
<evidence type="ECO:0000259" key="4">
    <source>
        <dbReference type="PROSITE" id="PS51031"/>
    </source>
</evidence>
<feature type="domain" description="MADF" evidence="3">
    <location>
        <begin position="6"/>
        <end position="92"/>
    </location>
</feature>
<evidence type="ECO:0000256" key="2">
    <source>
        <dbReference type="SAM" id="MobiDB-lite"/>
    </source>
</evidence>
<dbReference type="GO" id="GO:0005667">
    <property type="term" value="C:transcription regulator complex"/>
    <property type="evidence" value="ECO:0007669"/>
    <property type="project" value="TreeGrafter"/>
</dbReference>
<dbReference type="InterPro" id="IPR039353">
    <property type="entry name" value="TF_Adf1"/>
</dbReference>
<comment type="subcellular location">
    <subcellularLocation>
        <location evidence="1">Nucleus</location>
    </subcellularLocation>
</comment>
<proteinExistence type="predicted"/>
<dbReference type="PROSITE" id="PS51029">
    <property type="entry name" value="MADF"/>
    <property type="match status" value="1"/>
</dbReference>
<dbReference type="PANTHER" id="PTHR12243">
    <property type="entry name" value="MADF DOMAIN TRANSCRIPTION FACTOR"/>
    <property type="match status" value="1"/>
</dbReference>
<evidence type="ECO:0008006" key="7">
    <source>
        <dbReference type="Google" id="ProtNLM"/>
    </source>
</evidence>
<accession>A0A9N9MVP7</accession>
<feature type="compositionally biased region" description="Acidic residues" evidence="2">
    <location>
        <begin position="107"/>
        <end position="118"/>
    </location>
</feature>
<keyword evidence="6" id="KW-1185">Reference proteome</keyword>
<feature type="domain" description="BESS" evidence="4">
    <location>
        <begin position="178"/>
        <end position="217"/>
    </location>
</feature>